<dbReference type="InterPro" id="IPR007296">
    <property type="entry name" value="DUF403"/>
</dbReference>
<dbReference type="PANTHER" id="PTHR34595:SF7">
    <property type="entry name" value="SLL1039 PROTEIN"/>
    <property type="match status" value="1"/>
</dbReference>
<dbReference type="RefSeq" id="WP_173768033.1">
    <property type="nucleotide sequence ID" value="NZ_CP048836.1"/>
</dbReference>
<dbReference type="PANTHER" id="PTHR34595">
    <property type="entry name" value="BLR5612 PROTEIN"/>
    <property type="match status" value="1"/>
</dbReference>
<dbReference type="EMBL" id="CP048836">
    <property type="protein sequence ID" value="QID19433.1"/>
    <property type="molecule type" value="Genomic_DNA"/>
</dbReference>
<dbReference type="Proteomes" id="UP000501991">
    <property type="component" value="Chromosome"/>
</dbReference>
<gene>
    <name evidence="2" type="ORF">G3580_18510</name>
</gene>
<proteinExistence type="predicted"/>
<name>A0A6C1B7T7_9RHOO</name>
<dbReference type="InterPro" id="IPR051680">
    <property type="entry name" value="ATP-dep_Glu-Cys_Ligase-2"/>
</dbReference>
<evidence type="ECO:0000259" key="1">
    <source>
        <dbReference type="Pfam" id="PF04168"/>
    </source>
</evidence>
<organism evidence="2 3">
    <name type="scientific">Nitrogeniibacter mangrovi</name>
    <dbReference type="NCBI Taxonomy" id="2016596"/>
    <lineage>
        <taxon>Bacteria</taxon>
        <taxon>Pseudomonadati</taxon>
        <taxon>Pseudomonadota</taxon>
        <taxon>Betaproteobacteria</taxon>
        <taxon>Rhodocyclales</taxon>
        <taxon>Zoogloeaceae</taxon>
        <taxon>Nitrogeniibacter</taxon>
    </lineage>
</organism>
<keyword evidence="3" id="KW-1185">Reference proteome</keyword>
<accession>A0A6C1B7T7</accession>
<sequence>MLSRVAENLYWMARYIERTEDTARLIRVTRHLMLDFPGTTTLSWSSLIHITGADAIFDEHYGTRDAAKVLTFLCADRRYGGSIMGALAAARENLRTTRDVMPKEVWEEINSLYLQGSSLLAGTIDLRRLDDFLRTVIRGCQALTGMIDGSLSESPARTFCAVGGYLERVDMTSRILDVRSANLLPRSPDDLKPFEQLQWMSVLKSLSAHQMYRRQVRTRIRGKDAVRFILLDTTFPRAINRCLKRLHGKLATLPRSDAACAAVAELQQLLQRDGTAELADAPDQLHQFLDDLQLGTSRIHDAIRTTWFGGVDSPAPVVDETVEHPGQ</sequence>
<reference evidence="2 3" key="1">
    <citation type="submission" date="2020-02" db="EMBL/GenBank/DDBJ databases">
        <title>Nitrogenibacter mangrovi gen. nov., sp. nov. isolated from mangrove sediment, a denitrifying betaproteobacterium.</title>
        <authorList>
            <person name="Liao H."/>
            <person name="Tian Y."/>
        </authorList>
    </citation>
    <scope>NUCLEOTIDE SEQUENCE [LARGE SCALE GENOMIC DNA]</scope>
    <source>
        <strain evidence="2 3">M9-3-2</strain>
    </source>
</reference>
<evidence type="ECO:0000313" key="2">
    <source>
        <dbReference type="EMBL" id="QID19433.1"/>
    </source>
</evidence>
<dbReference type="Pfam" id="PF04168">
    <property type="entry name" value="Alpha-E"/>
    <property type="match status" value="1"/>
</dbReference>
<dbReference type="AlphaFoldDB" id="A0A6C1B7T7"/>
<protein>
    <submittedName>
        <fullName evidence="2">Alpha-E domain-containing protein</fullName>
    </submittedName>
</protein>
<dbReference type="KEGG" id="azq:G3580_18510"/>
<feature type="domain" description="DUF403" evidence="1">
    <location>
        <begin position="1"/>
        <end position="308"/>
    </location>
</feature>
<evidence type="ECO:0000313" key="3">
    <source>
        <dbReference type="Proteomes" id="UP000501991"/>
    </source>
</evidence>